<dbReference type="PRINTS" id="PR00625">
    <property type="entry name" value="JDOMAIN"/>
</dbReference>
<evidence type="ECO:0000256" key="2">
    <source>
        <dbReference type="ARBA" id="ARBA00020920"/>
    </source>
</evidence>
<comment type="subcellular location">
    <subcellularLocation>
        <location evidence="1">Endoplasmic reticulum membrane</location>
        <topology evidence="1">Single-pass type IV membrane protein</topology>
    </subcellularLocation>
</comment>
<dbReference type="AlphaFoldDB" id="A0A9N9TH53"/>
<dbReference type="GO" id="GO:0005788">
    <property type="term" value="C:endoplasmic reticulum lumen"/>
    <property type="evidence" value="ECO:0007669"/>
    <property type="project" value="TreeGrafter"/>
</dbReference>
<evidence type="ECO:0000256" key="3">
    <source>
        <dbReference type="ARBA" id="ARBA00020921"/>
    </source>
</evidence>
<evidence type="ECO:0000259" key="8">
    <source>
        <dbReference type="PROSITE" id="PS50076"/>
    </source>
</evidence>
<comment type="function">
    <text evidence="5">Plays an important role in regulating the size of autophagosomes during the formation process.</text>
</comment>
<keyword evidence="4" id="KW-0072">Autophagy</keyword>
<evidence type="ECO:0000256" key="6">
    <source>
        <dbReference type="ARBA" id="ARBA00035043"/>
    </source>
</evidence>
<feature type="chain" id="PRO_5040274549" description="DnaJ homolog subfamily C member 10" evidence="7">
    <location>
        <begin position="24"/>
        <end position="784"/>
    </location>
</feature>
<feature type="signal peptide" evidence="7">
    <location>
        <begin position="1"/>
        <end position="23"/>
    </location>
</feature>
<feature type="domain" description="Thioredoxin" evidence="9">
    <location>
        <begin position="530"/>
        <end position="665"/>
    </location>
</feature>
<dbReference type="PANTHER" id="PTHR44340">
    <property type="entry name" value="DNAJ HOMOLOG SUBFAMILY C MEMBER 10"/>
    <property type="match status" value="1"/>
</dbReference>
<gene>
    <name evidence="10" type="ORF">PHYEVI_LOCUS1182</name>
</gene>
<dbReference type="PROSITE" id="PS50076">
    <property type="entry name" value="DNAJ_2"/>
    <property type="match status" value="1"/>
</dbReference>
<dbReference type="SUPFAM" id="SSF46565">
    <property type="entry name" value="Chaperone J-domain"/>
    <property type="match status" value="1"/>
</dbReference>
<dbReference type="InterPro" id="IPR036869">
    <property type="entry name" value="J_dom_sf"/>
</dbReference>
<sequence length="784" mass="89932">MCSIGIRFCLISLFLIFIIQLKAQETDYYKLLGVTRDATVKEIRKAFKNLAVKLHPDKNKEDKSADENFIKLTRAYEVLKDPESRKMYDIHGEQVDSNKFRKQYHSYTYYRDQFGIYDDDPIIVTLSKNDYEVNILDTNQAWFVNFYSPNCHHCHELAPIWRKLAQELEGVIRIGAVNCEEDFRLCHQLQIEAYPTLLYYEKEFHLYEGIKYTGDRTVEALEEFVLASLKVNIIEVTSFNWEIVQSESDKWLLFLCSDDSVNCPEEKTILKLGASLEGLLSVGKVTDKSLCEKLSDNKEQSIILLQGTKSTSSSPISMSTISGSDAKEILENILANLPNPIEINEEKFKMIRSELKNESEKPWLLCFYLGTATELNLQLKRLPAIITDINIGLVHCGKNSMLCSSLHVARYPTWGVLKVGGAFEVHHGRDILYEIANFAKDSTKSTNLHALSPADFHNILREGTPWFVDWYAPWCPPCRKLLPELRKASQNFDPVKLQFGTIDCTLHRELCRAQGVNSYPTTILYNNSNTHIFHGMPEANSITDYLYDLLNPIVITLDDSNFVQLMRKPKNEIWVVDFFAPWCGPCQKLAPQWRQLAKQVSQLTEVKIAQVDCVSNSALCDAQNVRSYPTIRLYPLGSKGLSSIAIYNGNRDAISLKRWIVSFLPNTIEHFSADEFEKQVLTKKYVLPWIVDFYAPWCGHCIHFEPDFITVAQKLEGKVRSGKVDCEQNRIFCGRLGITAYPTVRLYVAPKKFYTIDVEEPSRIISGVKEILKQIKHSQEHDEL</sequence>
<keyword evidence="7" id="KW-0732">Signal</keyword>
<dbReference type="InterPro" id="IPR052460">
    <property type="entry name" value="ER_disulfide_reductase"/>
</dbReference>
<dbReference type="InterPro" id="IPR001623">
    <property type="entry name" value="DnaJ_domain"/>
</dbReference>
<dbReference type="SUPFAM" id="SSF52833">
    <property type="entry name" value="Thioredoxin-like"/>
    <property type="match status" value="5"/>
</dbReference>
<dbReference type="Gene3D" id="3.40.30.10">
    <property type="entry name" value="Glutaredoxin"/>
    <property type="match status" value="6"/>
</dbReference>
<dbReference type="PANTHER" id="PTHR44340:SF1">
    <property type="entry name" value="DNAJ HOMOLOG SUBFAMILY C MEMBER 10"/>
    <property type="match status" value="1"/>
</dbReference>
<dbReference type="CDD" id="cd06257">
    <property type="entry name" value="DnaJ"/>
    <property type="match status" value="1"/>
</dbReference>
<keyword evidence="11" id="KW-1185">Reference proteome</keyword>
<dbReference type="Pfam" id="PF00226">
    <property type="entry name" value="DnaJ"/>
    <property type="match status" value="1"/>
</dbReference>
<organism evidence="10 11">
    <name type="scientific">Phyllotreta striolata</name>
    <name type="common">Striped flea beetle</name>
    <name type="synonym">Crioceris striolata</name>
    <dbReference type="NCBI Taxonomy" id="444603"/>
    <lineage>
        <taxon>Eukaryota</taxon>
        <taxon>Metazoa</taxon>
        <taxon>Ecdysozoa</taxon>
        <taxon>Arthropoda</taxon>
        <taxon>Hexapoda</taxon>
        <taxon>Insecta</taxon>
        <taxon>Pterygota</taxon>
        <taxon>Neoptera</taxon>
        <taxon>Endopterygota</taxon>
        <taxon>Coleoptera</taxon>
        <taxon>Polyphaga</taxon>
        <taxon>Cucujiformia</taxon>
        <taxon>Chrysomeloidea</taxon>
        <taxon>Chrysomelidae</taxon>
        <taxon>Galerucinae</taxon>
        <taxon>Alticini</taxon>
        <taxon>Phyllotreta</taxon>
    </lineage>
</organism>
<dbReference type="GO" id="GO:0016671">
    <property type="term" value="F:oxidoreductase activity, acting on a sulfur group of donors, disulfide as acceptor"/>
    <property type="evidence" value="ECO:0007669"/>
    <property type="project" value="TreeGrafter"/>
</dbReference>
<name>A0A9N9TH53_PHYSR</name>
<evidence type="ECO:0000256" key="4">
    <source>
        <dbReference type="ARBA" id="ARBA00023006"/>
    </source>
</evidence>
<feature type="domain" description="Thioredoxin" evidence="9">
    <location>
        <begin position="75"/>
        <end position="230"/>
    </location>
</feature>
<dbReference type="EMBL" id="OU900094">
    <property type="protein sequence ID" value="CAG9854722.1"/>
    <property type="molecule type" value="Genomic_DNA"/>
</dbReference>
<dbReference type="Proteomes" id="UP001153712">
    <property type="component" value="Chromosome 1"/>
</dbReference>
<evidence type="ECO:0000313" key="10">
    <source>
        <dbReference type="EMBL" id="CAG9854722.1"/>
    </source>
</evidence>
<dbReference type="InterPro" id="IPR013766">
    <property type="entry name" value="Thioredoxin_domain"/>
</dbReference>
<dbReference type="GO" id="GO:0015035">
    <property type="term" value="F:protein-disulfide reductase activity"/>
    <property type="evidence" value="ECO:0007669"/>
    <property type="project" value="TreeGrafter"/>
</dbReference>
<feature type="domain" description="Thioredoxin" evidence="9">
    <location>
        <begin position="429"/>
        <end position="526"/>
    </location>
</feature>
<dbReference type="PROSITE" id="PS51352">
    <property type="entry name" value="THIOREDOXIN_2"/>
    <property type="match status" value="4"/>
</dbReference>
<dbReference type="GO" id="GO:0051787">
    <property type="term" value="F:misfolded protein binding"/>
    <property type="evidence" value="ECO:0007669"/>
    <property type="project" value="TreeGrafter"/>
</dbReference>
<evidence type="ECO:0000256" key="5">
    <source>
        <dbReference type="ARBA" id="ARBA00035002"/>
    </source>
</evidence>
<dbReference type="PROSITE" id="PS00636">
    <property type="entry name" value="DNAJ_1"/>
    <property type="match status" value="1"/>
</dbReference>
<dbReference type="FunFam" id="3.40.30.10:FF:000135">
    <property type="entry name" value="DnaJ homolog subfamily C member 10"/>
    <property type="match status" value="1"/>
</dbReference>
<dbReference type="CDD" id="cd02961">
    <property type="entry name" value="PDI_a_family"/>
    <property type="match status" value="1"/>
</dbReference>
<dbReference type="FunFam" id="3.40.30.10:FF:000087">
    <property type="entry name" value="DnaJ homolog subfamily C member 10"/>
    <property type="match status" value="1"/>
</dbReference>
<dbReference type="GO" id="GO:0036498">
    <property type="term" value="P:IRE1-mediated unfolded protein response"/>
    <property type="evidence" value="ECO:0007669"/>
    <property type="project" value="TreeGrafter"/>
</dbReference>
<dbReference type="Pfam" id="PF00085">
    <property type="entry name" value="Thioredoxin"/>
    <property type="match status" value="4"/>
</dbReference>
<dbReference type="PRINTS" id="PR00421">
    <property type="entry name" value="THIOREDOXIN"/>
</dbReference>
<protein>
    <recommendedName>
        <fullName evidence="2">DnaJ homolog subfamily C member 10</fullName>
    </recommendedName>
    <alternativeName>
        <fullName evidence="3">DnaJ homolog subfamily C member 16</fullName>
    </alternativeName>
    <alternativeName>
        <fullName evidence="6">Endoplasmic reticulum DNA J domain-containing protein 8</fullName>
    </alternativeName>
</protein>
<dbReference type="Gene3D" id="1.10.287.110">
    <property type="entry name" value="DnaJ domain"/>
    <property type="match status" value="1"/>
</dbReference>
<dbReference type="InterPro" id="IPR036249">
    <property type="entry name" value="Thioredoxin-like_sf"/>
</dbReference>
<dbReference type="InterPro" id="IPR018253">
    <property type="entry name" value="DnaJ_domain_CS"/>
</dbReference>
<feature type="domain" description="J" evidence="8">
    <location>
        <begin position="27"/>
        <end position="92"/>
    </location>
</feature>
<evidence type="ECO:0000313" key="11">
    <source>
        <dbReference type="Proteomes" id="UP001153712"/>
    </source>
</evidence>
<feature type="domain" description="Thioredoxin" evidence="9">
    <location>
        <begin position="667"/>
        <end position="780"/>
    </location>
</feature>
<dbReference type="InterPro" id="IPR017937">
    <property type="entry name" value="Thioredoxin_CS"/>
</dbReference>
<reference evidence="10" key="1">
    <citation type="submission" date="2022-01" db="EMBL/GenBank/DDBJ databases">
        <authorList>
            <person name="King R."/>
        </authorList>
    </citation>
    <scope>NUCLEOTIDE SEQUENCE</scope>
</reference>
<proteinExistence type="predicted"/>
<dbReference type="OrthoDB" id="5810603at2759"/>
<dbReference type="PROSITE" id="PS00194">
    <property type="entry name" value="THIOREDOXIN_1"/>
    <property type="match status" value="1"/>
</dbReference>
<dbReference type="GO" id="GO:0005789">
    <property type="term" value="C:endoplasmic reticulum membrane"/>
    <property type="evidence" value="ECO:0007669"/>
    <property type="project" value="UniProtKB-SubCell"/>
</dbReference>
<evidence type="ECO:0000259" key="9">
    <source>
        <dbReference type="PROSITE" id="PS51352"/>
    </source>
</evidence>
<accession>A0A9N9TH53</accession>
<dbReference type="GO" id="GO:0006914">
    <property type="term" value="P:autophagy"/>
    <property type="evidence" value="ECO:0007669"/>
    <property type="project" value="UniProtKB-KW"/>
</dbReference>
<dbReference type="SMART" id="SM00271">
    <property type="entry name" value="DnaJ"/>
    <property type="match status" value="1"/>
</dbReference>
<evidence type="ECO:0000256" key="1">
    <source>
        <dbReference type="ARBA" id="ARBA00004163"/>
    </source>
</evidence>
<evidence type="ECO:0000256" key="7">
    <source>
        <dbReference type="SAM" id="SignalP"/>
    </source>
</evidence>